<evidence type="ECO:0008006" key="11">
    <source>
        <dbReference type="Google" id="ProtNLM"/>
    </source>
</evidence>
<dbReference type="GO" id="GO:0005886">
    <property type="term" value="C:plasma membrane"/>
    <property type="evidence" value="ECO:0007669"/>
    <property type="project" value="UniProtKB-SubCell"/>
</dbReference>
<accession>A0A0F9P021</accession>
<feature type="transmembrane region" description="Helical" evidence="9">
    <location>
        <begin position="142"/>
        <end position="161"/>
    </location>
</feature>
<feature type="transmembrane region" description="Helical" evidence="9">
    <location>
        <begin position="270"/>
        <end position="288"/>
    </location>
</feature>
<keyword evidence="6 9" id="KW-1133">Transmembrane helix</keyword>
<feature type="transmembrane region" description="Helical" evidence="9">
    <location>
        <begin position="64"/>
        <end position="85"/>
    </location>
</feature>
<evidence type="ECO:0000256" key="5">
    <source>
        <dbReference type="ARBA" id="ARBA00022970"/>
    </source>
</evidence>
<keyword evidence="5" id="KW-0029">Amino-acid transport</keyword>
<evidence type="ECO:0000313" key="10">
    <source>
        <dbReference type="EMBL" id="KKM94415.1"/>
    </source>
</evidence>
<evidence type="ECO:0000256" key="7">
    <source>
        <dbReference type="ARBA" id="ARBA00023136"/>
    </source>
</evidence>
<comment type="caution">
    <text evidence="10">The sequence shown here is derived from an EMBL/GenBank/DDBJ whole genome shotgun (WGS) entry which is preliminary data.</text>
</comment>
<keyword evidence="3" id="KW-1003">Cell membrane</keyword>
<dbReference type="PANTHER" id="PTHR11795">
    <property type="entry name" value="BRANCHED-CHAIN AMINO ACID TRANSPORT SYSTEM PERMEASE PROTEIN LIVH"/>
    <property type="match status" value="1"/>
</dbReference>
<evidence type="ECO:0000256" key="9">
    <source>
        <dbReference type="SAM" id="Phobius"/>
    </source>
</evidence>
<evidence type="ECO:0000256" key="8">
    <source>
        <dbReference type="ARBA" id="ARBA00037998"/>
    </source>
</evidence>
<feature type="transmembrane region" description="Helical" evidence="9">
    <location>
        <begin position="190"/>
        <end position="214"/>
    </location>
</feature>
<dbReference type="InterPro" id="IPR001851">
    <property type="entry name" value="ABC_transp_permease"/>
</dbReference>
<feature type="transmembrane region" description="Helical" evidence="9">
    <location>
        <begin position="6"/>
        <end position="27"/>
    </location>
</feature>
<evidence type="ECO:0000256" key="6">
    <source>
        <dbReference type="ARBA" id="ARBA00022989"/>
    </source>
</evidence>
<dbReference type="GO" id="GO:0022857">
    <property type="term" value="F:transmembrane transporter activity"/>
    <property type="evidence" value="ECO:0007669"/>
    <property type="project" value="InterPro"/>
</dbReference>
<evidence type="ECO:0000256" key="1">
    <source>
        <dbReference type="ARBA" id="ARBA00004651"/>
    </source>
</evidence>
<keyword evidence="4 9" id="KW-0812">Transmembrane</keyword>
<evidence type="ECO:0000256" key="2">
    <source>
        <dbReference type="ARBA" id="ARBA00022448"/>
    </source>
</evidence>
<dbReference type="GO" id="GO:0006865">
    <property type="term" value="P:amino acid transport"/>
    <property type="evidence" value="ECO:0007669"/>
    <property type="project" value="UniProtKB-KW"/>
</dbReference>
<protein>
    <recommendedName>
        <fullName evidence="11">Branched-chain amino acid ABC transporter permease</fullName>
    </recommendedName>
</protein>
<sequence>MISDDIINFLFNGTLSGAVLSLIALGYSLTYGVGHIMNLSHGAYVMTTGYLLLWFLKFMPGLEIVSVIIAVLTVTIIGGLSYLLLIKPLQDTAVGVVLITFGLAFFIEQVVLIGYGVTSYTINKYMVVPGVSEVFGYKMINQFIFLIIVSILIVSLFAVFINKSKLGKSIRAVSQDREAASLMGINSNRILLYTVMISAFLASIAAVLFLPAAAISGPSMGWGFLTNSFAVVILGGMGSLVGSVIGGYIIGFITSFTSIFIPYGPSWANIVPIIIIVIVLLIRPQGLFGKKEV</sequence>
<organism evidence="10">
    <name type="scientific">marine sediment metagenome</name>
    <dbReference type="NCBI Taxonomy" id="412755"/>
    <lineage>
        <taxon>unclassified sequences</taxon>
        <taxon>metagenomes</taxon>
        <taxon>ecological metagenomes</taxon>
    </lineage>
</organism>
<proteinExistence type="inferred from homology"/>
<gene>
    <name evidence="10" type="ORF">LCGC14_1198560</name>
</gene>
<dbReference type="InterPro" id="IPR052157">
    <property type="entry name" value="BCAA_transport_permease"/>
</dbReference>
<dbReference type="PANTHER" id="PTHR11795:SF445">
    <property type="entry name" value="AMINO ACID ABC TRANSPORTER PERMEASE PROTEIN"/>
    <property type="match status" value="1"/>
</dbReference>
<comment type="similarity">
    <text evidence="8">Belongs to the binding-protein-dependent transport system permease family. LivHM subfamily.</text>
</comment>
<evidence type="ECO:0000256" key="3">
    <source>
        <dbReference type="ARBA" id="ARBA00022475"/>
    </source>
</evidence>
<feature type="transmembrane region" description="Helical" evidence="9">
    <location>
        <begin position="97"/>
        <end position="122"/>
    </location>
</feature>
<name>A0A0F9P021_9ZZZZ</name>
<reference evidence="10" key="1">
    <citation type="journal article" date="2015" name="Nature">
        <title>Complex archaea that bridge the gap between prokaryotes and eukaryotes.</title>
        <authorList>
            <person name="Spang A."/>
            <person name="Saw J.H."/>
            <person name="Jorgensen S.L."/>
            <person name="Zaremba-Niedzwiedzka K."/>
            <person name="Martijn J."/>
            <person name="Lind A.E."/>
            <person name="van Eijk R."/>
            <person name="Schleper C."/>
            <person name="Guy L."/>
            <person name="Ettema T.J."/>
        </authorList>
    </citation>
    <scope>NUCLEOTIDE SEQUENCE</scope>
</reference>
<dbReference type="CDD" id="cd06582">
    <property type="entry name" value="TM_PBP1_LivH_like"/>
    <property type="match status" value="1"/>
</dbReference>
<dbReference type="AlphaFoldDB" id="A0A0F9P021"/>
<comment type="subcellular location">
    <subcellularLocation>
        <location evidence="1">Cell membrane</location>
        <topology evidence="1">Multi-pass membrane protein</topology>
    </subcellularLocation>
</comment>
<keyword evidence="2" id="KW-0813">Transport</keyword>
<keyword evidence="7 9" id="KW-0472">Membrane</keyword>
<dbReference type="Pfam" id="PF02653">
    <property type="entry name" value="BPD_transp_2"/>
    <property type="match status" value="1"/>
</dbReference>
<evidence type="ECO:0000256" key="4">
    <source>
        <dbReference type="ARBA" id="ARBA00022692"/>
    </source>
</evidence>
<dbReference type="EMBL" id="LAZR01006142">
    <property type="protein sequence ID" value="KKM94415.1"/>
    <property type="molecule type" value="Genomic_DNA"/>
</dbReference>